<dbReference type="Gene3D" id="1.20.58.80">
    <property type="entry name" value="Phosphotransferase system, lactose/cellobiose-type IIA subunit"/>
    <property type="match status" value="1"/>
</dbReference>
<organism evidence="3 4">
    <name type="scientific">Neurospora intermedia</name>
    <dbReference type="NCBI Taxonomy" id="5142"/>
    <lineage>
        <taxon>Eukaryota</taxon>
        <taxon>Fungi</taxon>
        <taxon>Dikarya</taxon>
        <taxon>Ascomycota</taxon>
        <taxon>Pezizomycotina</taxon>
        <taxon>Sordariomycetes</taxon>
        <taxon>Sordariomycetidae</taxon>
        <taxon>Sordariales</taxon>
        <taxon>Sordariaceae</taxon>
        <taxon>Neurospora</taxon>
    </lineage>
</organism>
<proteinExistence type="predicted"/>
<evidence type="ECO:0000256" key="1">
    <source>
        <dbReference type="SAM" id="Coils"/>
    </source>
</evidence>
<feature type="compositionally biased region" description="Low complexity" evidence="2">
    <location>
        <begin position="402"/>
        <end position="413"/>
    </location>
</feature>
<evidence type="ECO:0000256" key="2">
    <source>
        <dbReference type="SAM" id="MobiDB-lite"/>
    </source>
</evidence>
<feature type="region of interest" description="Disordered" evidence="2">
    <location>
        <begin position="364"/>
        <end position="421"/>
    </location>
</feature>
<protein>
    <submittedName>
        <fullName evidence="3">Uncharacterized protein</fullName>
    </submittedName>
</protein>
<accession>A0ABR3DG26</accession>
<feature type="coiled-coil region" evidence="1">
    <location>
        <begin position="424"/>
        <end position="451"/>
    </location>
</feature>
<dbReference type="Proteomes" id="UP001451303">
    <property type="component" value="Unassembled WGS sequence"/>
</dbReference>
<evidence type="ECO:0000313" key="3">
    <source>
        <dbReference type="EMBL" id="KAL0471622.1"/>
    </source>
</evidence>
<feature type="compositionally biased region" description="Low complexity" evidence="2">
    <location>
        <begin position="139"/>
        <end position="150"/>
    </location>
</feature>
<keyword evidence="1" id="KW-0175">Coiled coil</keyword>
<comment type="caution">
    <text evidence="3">The sequence shown here is derived from an EMBL/GenBank/DDBJ whole genome shotgun (WGS) entry which is preliminary data.</text>
</comment>
<sequence>MDLSPLVKAHDHARAASVATQTADTTVAINHHAQAAGEFANAAKSTTSTEALRTLALLEQHHKRLAELLKVPIEPTSQPSSVDSDIPEEDEEKTSTSQDAGTKSAKSDRAGPPSLATPPSAAKALPTLSQHPRYRQRDLSSSIASKLASARGIKSRYQGQSQPLNPSVSNDQAPGNLEVHPRDREGSLRGGSKGTEVSDRAQKQQQPSWVPPGKTSPTKEDAAGSSSKPQISGPDSPTATDDGFTRFYSTFGSLINRLSAPLAFAGLPLTAEDSSDTASPVLSPEIAPRSGSKPPRQPKATTVSASSDPDLSKIYSRATLRTLARDGHAPADSFYVVPTSGHTASYASILNHEQKEKRRLAASIHGHRDHGSGNPLDEQEEDEDDFVDARESQIQSPPVLPPSSSSAATNPSAFRKRLGRPKTEKDLTNVIEELHMENQTLKDALDKVSRRLHTFEVHSQTSTLALAQSIRLQHPGTGTGTGGTAGHGSPINASGVMGATAQGGARPEEVAALKRRNRELEEQMMNMTRQMAAMEKDYDKLQKTVEKYRERWEQLKAGAKARREAQQSLSGQGSGGGNQGEGGGGGEAA</sequence>
<feature type="region of interest" description="Disordered" evidence="2">
    <location>
        <begin position="70"/>
        <end position="245"/>
    </location>
</feature>
<evidence type="ECO:0000313" key="4">
    <source>
        <dbReference type="Proteomes" id="UP001451303"/>
    </source>
</evidence>
<feature type="compositionally biased region" description="Polar residues" evidence="2">
    <location>
        <begin position="299"/>
        <end position="309"/>
    </location>
</feature>
<feature type="compositionally biased region" description="Acidic residues" evidence="2">
    <location>
        <begin position="377"/>
        <end position="386"/>
    </location>
</feature>
<feature type="region of interest" description="Disordered" evidence="2">
    <location>
        <begin position="271"/>
        <end position="312"/>
    </location>
</feature>
<feature type="compositionally biased region" description="Gly residues" evidence="2">
    <location>
        <begin position="572"/>
        <end position="589"/>
    </location>
</feature>
<dbReference type="PANTHER" id="PTHR40130:SF1">
    <property type="entry name" value="SPINDLE POLE BODY-ASSOCIATED PROTEIN CUT12 DOMAIN-CONTAINING PROTEIN"/>
    <property type="match status" value="1"/>
</dbReference>
<keyword evidence="4" id="KW-1185">Reference proteome</keyword>
<dbReference type="PANTHER" id="PTHR40130">
    <property type="entry name" value="EXPRESSED PROTEIN"/>
    <property type="match status" value="1"/>
</dbReference>
<feature type="region of interest" description="Disordered" evidence="2">
    <location>
        <begin position="556"/>
        <end position="589"/>
    </location>
</feature>
<dbReference type="EMBL" id="JAVLET010000003">
    <property type="protein sequence ID" value="KAL0471622.1"/>
    <property type="molecule type" value="Genomic_DNA"/>
</dbReference>
<feature type="compositionally biased region" description="Polar residues" evidence="2">
    <location>
        <begin position="224"/>
        <end position="239"/>
    </location>
</feature>
<gene>
    <name evidence="3" type="ORF">QR685DRAFT_519648</name>
</gene>
<name>A0ABR3DG26_NEUIN</name>
<feature type="compositionally biased region" description="Polar residues" evidence="2">
    <location>
        <begin position="157"/>
        <end position="173"/>
    </location>
</feature>
<reference evidence="3 4" key="1">
    <citation type="submission" date="2023-09" db="EMBL/GenBank/DDBJ databases">
        <title>Multi-omics analysis of a traditional fermented food reveals byproduct-associated fungal strains for waste-to-food upcycling.</title>
        <authorList>
            <consortium name="Lawrence Berkeley National Laboratory"/>
            <person name="Rekdal V.M."/>
            <person name="Villalobos-Escobedo J.M."/>
            <person name="Rodriguez-Valeron N."/>
            <person name="Garcia M.O."/>
            <person name="Vasquez D.P."/>
            <person name="Damayanti I."/>
            <person name="Sorensen P.M."/>
            <person name="Baidoo E.E."/>
            <person name="De Carvalho A.C."/>
            <person name="Riley R."/>
            <person name="Lipzen A."/>
            <person name="He G."/>
            <person name="Yan M."/>
            <person name="Haridas S."/>
            <person name="Daum C."/>
            <person name="Yoshinaga Y."/>
            <person name="Ng V."/>
            <person name="Grigoriev I.V."/>
            <person name="Munk R."/>
            <person name="Nuraida L."/>
            <person name="Wijaya C.H."/>
            <person name="Morales P.-C."/>
            <person name="Keasling J.D."/>
        </authorList>
    </citation>
    <scope>NUCLEOTIDE SEQUENCE [LARGE SCALE GENOMIC DNA]</scope>
    <source>
        <strain evidence="3 4">FGSC 2613</strain>
    </source>
</reference>
<dbReference type="SUPFAM" id="SSF140361">
    <property type="entry name" value="MIT domain-like"/>
    <property type="match status" value="1"/>
</dbReference>